<dbReference type="RefSeq" id="WP_074444543.1">
    <property type="nucleotide sequence ID" value="NZ_FMBM01000002.1"/>
</dbReference>
<gene>
    <name evidence="3" type="ORF">GA0071312_1614</name>
    <name evidence="2" type="ORF">HLUCCO17_13535</name>
</gene>
<evidence type="ECO:0000313" key="5">
    <source>
        <dbReference type="Proteomes" id="UP000182800"/>
    </source>
</evidence>
<feature type="region of interest" description="Disordered" evidence="1">
    <location>
        <begin position="35"/>
        <end position="185"/>
    </location>
</feature>
<feature type="compositionally biased region" description="Low complexity" evidence="1">
    <location>
        <begin position="275"/>
        <end position="293"/>
    </location>
</feature>
<evidence type="ECO:0000256" key="1">
    <source>
        <dbReference type="SAM" id="MobiDB-lite"/>
    </source>
</evidence>
<dbReference type="STRING" id="1653334.GA0071312_1614"/>
<feature type="compositionally biased region" description="Polar residues" evidence="1">
    <location>
        <begin position="105"/>
        <end position="123"/>
    </location>
</feature>
<dbReference type="EMBL" id="LJSX01000022">
    <property type="protein sequence ID" value="KPQ09781.1"/>
    <property type="molecule type" value="Genomic_DNA"/>
</dbReference>
<protein>
    <submittedName>
        <fullName evidence="2">Uncharacterized protein</fullName>
    </submittedName>
</protein>
<reference evidence="2 4" key="1">
    <citation type="submission" date="2015-09" db="EMBL/GenBank/DDBJ databases">
        <title>Identification and resolution of microdiversity through metagenomic sequencing of parallel consortia.</title>
        <authorList>
            <person name="Nelson W.C."/>
            <person name="Romine M.F."/>
            <person name="Lindemann S.R."/>
        </authorList>
    </citation>
    <scope>NUCLEOTIDE SEQUENCE [LARGE SCALE GENOMIC DNA]</scope>
    <source>
        <strain evidence="2">HL-109</strain>
    </source>
</reference>
<dbReference type="AlphaFoldDB" id="A0A0P7Y6B8"/>
<dbReference type="Proteomes" id="UP000182800">
    <property type="component" value="Unassembled WGS sequence"/>
</dbReference>
<feature type="compositionally biased region" description="Low complexity" evidence="1">
    <location>
        <begin position="126"/>
        <end position="146"/>
    </location>
</feature>
<organism evidence="2 4">
    <name type="scientific">Saliniramus fredricksonii</name>
    <dbReference type="NCBI Taxonomy" id="1653334"/>
    <lineage>
        <taxon>Bacteria</taxon>
        <taxon>Pseudomonadati</taxon>
        <taxon>Pseudomonadota</taxon>
        <taxon>Alphaproteobacteria</taxon>
        <taxon>Hyphomicrobiales</taxon>
        <taxon>Salinarimonadaceae</taxon>
        <taxon>Saliniramus</taxon>
    </lineage>
</organism>
<reference evidence="3 5" key="2">
    <citation type="submission" date="2016-08" db="EMBL/GenBank/DDBJ databases">
        <authorList>
            <person name="Varghese N."/>
            <person name="Submissions Spin"/>
        </authorList>
    </citation>
    <scope>NUCLEOTIDE SEQUENCE [LARGE SCALE GENOMIC DNA]</scope>
    <source>
        <strain evidence="3 5">HL-109</strain>
    </source>
</reference>
<comment type="caution">
    <text evidence="2">The sequence shown here is derived from an EMBL/GenBank/DDBJ whole genome shotgun (WGS) entry which is preliminary data.</text>
</comment>
<evidence type="ECO:0000313" key="4">
    <source>
        <dbReference type="Proteomes" id="UP000050497"/>
    </source>
</evidence>
<dbReference type="Proteomes" id="UP000050497">
    <property type="component" value="Unassembled WGS sequence"/>
</dbReference>
<keyword evidence="5" id="KW-1185">Reference proteome</keyword>
<sequence>MAVVPITARLNTPVDQIGDKALERARRDFQETVRASNINGLQTRTQTETGGQNDQRRNGGVPVPDESIRARIAPADPRDRANAQTARRGQNTPASQAQAPGFPQANPQANPQAGPQAGPQATPQGAPEAALQAAAPAMAPARNDAPGAVTARTARPLPEPIGPPIPRELLPQLPTPPPGSSLVAEGLSGRSDLIHKPVRAIGENQRVEAAGDDAWRDGETARAPQYRLNSAAPPEIAARIAAFMRTGQLDGRPFAVTPVPGLVRDDSESASQTQPAAEPTGTSAPAPTAPAAAAQAGNVDLLADFDRRARPQVMPTLPIPMQAQTIAMMPAGQFAPVRTADHRMPVAGVSQRVSDENEARDRERAAGLVGKSHPESANPFFTDTPFASAHPVNSPVPAAAGPVNPLFAR</sequence>
<evidence type="ECO:0000313" key="3">
    <source>
        <dbReference type="EMBL" id="SCC80643.1"/>
    </source>
</evidence>
<feature type="compositionally biased region" description="Polar residues" evidence="1">
    <location>
        <begin position="35"/>
        <end position="53"/>
    </location>
</feature>
<accession>A0A0P7Y6B8</accession>
<dbReference type="EMBL" id="FMBM01000002">
    <property type="protein sequence ID" value="SCC80643.1"/>
    <property type="molecule type" value="Genomic_DNA"/>
</dbReference>
<feature type="compositionally biased region" description="Pro residues" evidence="1">
    <location>
        <begin position="157"/>
        <end position="166"/>
    </location>
</feature>
<evidence type="ECO:0000313" key="2">
    <source>
        <dbReference type="EMBL" id="KPQ09781.1"/>
    </source>
</evidence>
<feature type="compositionally biased region" description="Polar residues" evidence="1">
    <location>
        <begin position="82"/>
        <end position="98"/>
    </location>
</feature>
<feature type="region of interest" description="Disordered" evidence="1">
    <location>
        <begin position="260"/>
        <end position="293"/>
    </location>
</feature>
<proteinExistence type="predicted"/>
<name>A0A0P7Y6B8_9HYPH</name>